<comment type="function">
    <text evidence="8">Phosphorylation of dTMP to form dTDP in both de novo and salvage pathways of dTTP synthesis.</text>
</comment>
<dbReference type="Pfam" id="PF02223">
    <property type="entry name" value="Thymidylate_kin"/>
    <property type="match status" value="1"/>
</dbReference>
<proteinExistence type="inferred from homology"/>
<dbReference type="GO" id="GO:0006233">
    <property type="term" value="P:dTDP biosynthetic process"/>
    <property type="evidence" value="ECO:0007669"/>
    <property type="project" value="InterPro"/>
</dbReference>
<evidence type="ECO:0000256" key="3">
    <source>
        <dbReference type="ARBA" id="ARBA00022727"/>
    </source>
</evidence>
<comment type="caution">
    <text evidence="10">The sequence shown here is derived from an EMBL/GenBank/DDBJ whole genome shotgun (WGS) entry which is preliminary data.</text>
</comment>
<dbReference type="PROSITE" id="PS01331">
    <property type="entry name" value="THYMIDYLATE_KINASE"/>
    <property type="match status" value="1"/>
</dbReference>
<dbReference type="InterPro" id="IPR027417">
    <property type="entry name" value="P-loop_NTPase"/>
</dbReference>
<dbReference type="InterPro" id="IPR039430">
    <property type="entry name" value="Thymidylate_kin-like_dom"/>
</dbReference>
<dbReference type="EMBL" id="DTGT01000365">
    <property type="protein sequence ID" value="HGH61879.1"/>
    <property type="molecule type" value="Genomic_DNA"/>
</dbReference>
<dbReference type="GO" id="GO:0004798">
    <property type="term" value="F:dTMP kinase activity"/>
    <property type="evidence" value="ECO:0007669"/>
    <property type="project" value="UniProtKB-UniRule"/>
</dbReference>
<dbReference type="GO" id="GO:0006235">
    <property type="term" value="P:dTTP biosynthetic process"/>
    <property type="evidence" value="ECO:0007669"/>
    <property type="project" value="UniProtKB-UniRule"/>
</dbReference>
<dbReference type="EC" id="2.7.4.9" evidence="8"/>
<keyword evidence="5 8" id="KW-0418">Kinase</keyword>
<keyword evidence="6 8" id="KW-0067">ATP-binding</keyword>
<sequence>MLIVFEGIDGAGKSTQAVLLAEKLRQNGFDVLLTSEPTDGPVGTKIKQLSTRLTPEEEMELFTEDRKSHVRDVIIPAIEEGRIVVCDRYFYSSAAYQGASGLNPHDIINANLDFAPRPDITFFLHLSTESALKRIVRNRKDSLSPYETKENLQKVADIYAMIRDSSFVDVNAESPESEVHCAIWRRVHRRLICARPSRSTP</sequence>
<feature type="binding site" evidence="8">
    <location>
        <begin position="7"/>
        <end position="14"/>
    </location>
    <ligand>
        <name>ATP</name>
        <dbReference type="ChEBI" id="CHEBI:30616"/>
    </ligand>
</feature>
<name>A0A7C4ATE7_9BACT</name>
<dbReference type="NCBIfam" id="TIGR00041">
    <property type="entry name" value="DTMP_kinase"/>
    <property type="match status" value="1"/>
</dbReference>
<evidence type="ECO:0000256" key="1">
    <source>
        <dbReference type="ARBA" id="ARBA00009776"/>
    </source>
</evidence>
<keyword evidence="3 8" id="KW-0545">Nucleotide biosynthesis</keyword>
<reference evidence="10" key="1">
    <citation type="journal article" date="2020" name="mSystems">
        <title>Genome- and Community-Level Interaction Insights into Carbon Utilization and Element Cycling Functions of Hydrothermarchaeota in Hydrothermal Sediment.</title>
        <authorList>
            <person name="Zhou Z."/>
            <person name="Liu Y."/>
            <person name="Xu W."/>
            <person name="Pan J."/>
            <person name="Luo Z.H."/>
            <person name="Li M."/>
        </authorList>
    </citation>
    <scope>NUCLEOTIDE SEQUENCE [LARGE SCALE GENOMIC DNA]</scope>
    <source>
        <strain evidence="10">SpSt-769</strain>
    </source>
</reference>
<feature type="domain" description="Thymidylate kinase-like" evidence="9">
    <location>
        <begin position="5"/>
        <end position="183"/>
    </location>
</feature>
<keyword evidence="4 8" id="KW-0547">Nucleotide-binding</keyword>
<dbReference type="GO" id="GO:0006227">
    <property type="term" value="P:dUDP biosynthetic process"/>
    <property type="evidence" value="ECO:0007669"/>
    <property type="project" value="TreeGrafter"/>
</dbReference>
<protein>
    <recommendedName>
        <fullName evidence="8">Thymidylate kinase</fullName>
        <ecNumber evidence="8">2.7.4.9</ecNumber>
    </recommendedName>
    <alternativeName>
        <fullName evidence="8">dTMP kinase</fullName>
    </alternativeName>
</protein>
<dbReference type="GO" id="GO:0005524">
    <property type="term" value="F:ATP binding"/>
    <property type="evidence" value="ECO:0007669"/>
    <property type="project" value="UniProtKB-UniRule"/>
</dbReference>
<accession>A0A7C4ATE7</accession>
<dbReference type="AlphaFoldDB" id="A0A7C4ATE7"/>
<dbReference type="SUPFAM" id="SSF52540">
    <property type="entry name" value="P-loop containing nucleoside triphosphate hydrolases"/>
    <property type="match status" value="1"/>
</dbReference>
<evidence type="ECO:0000256" key="7">
    <source>
        <dbReference type="ARBA" id="ARBA00048743"/>
    </source>
</evidence>
<dbReference type="Gene3D" id="3.40.50.300">
    <property type="entry name" value="P-loop containing nucleotide triphosphate hydrolases"/>
    <property type="match status" value="1"/>
</dbReference>
<evidence type="ECO:0000256" key="6">
    <source>
        <dbReference type="ARBA" id="ARBA00022840"/>
    </source>
</evidence>
<keyword evidence="2 8" id="KW-0808">Transferase</keyword>
<dbReference type="PANTHER" id="PTHR10344:SF4">
    <property type="entry name" value="UMP-CMP KINASE 2, MITOCHONDRIAL"/>
    <property type="match status" value="1"/>
</dbReference>
<gene>
    <name evidence="8" type="primary">tmk</name>
    <name evidence="10" type="ORF">ENV54_11350</name>
</gene>
<dbReference type="InterPro" id="IPR018094">
    <property type="entry name" value="Thymidylate_kinase"/>
</dbReference>
<dbReference type="InterPro" id="IPR018095">
    <property type="entry name" value="Thymidylate_kin_CS"/>
</dbReference>
<evidence type="ECO:0000256" key="8">
    <source>
        <dbReference type="HAMAP-Rule" id="MF_00165"/>
    </source>
</evidence>
<dbReference type="GO" id="GO:0005737">
    <property type="term" value="C:cytoplasm"/>
    <property type="evidence" value="ECO:0007669"/>
    <property type="project" value="TreeGrafter"/>
</dbReference>
<organism evidence="10">
    <name type="scientific">Desulfomonile tiedjei</name>
    <dbReference type="NCBI Taxonomy" id="2358"/>
    <lineage>
        <taxon>Bacteria</taxon>
        <taxon>Pseudomonadati</taxon>
        <taxon>Thermodesulfobacteriota</taxon>
        <taxon>Desulfomonilia</taxon>
        <taxon>Desulfomonilales</taxon>
        <taxon>Desulfomonilaceae</taxon>
        <taxon>Desulfomonile</taxon>
    </lineage>
</organism>
<dbReference type="HAMAP" id="MF_00165">
    <property type="entry name" value="Thymidylate_kinase"/>
    <property type="match status" value="1"/>
</dbReference>
<evidence type="ECO:0000256" key="5">
    <source>
        <dbReference type="ARBA" id="ARBA00022777"/>
    </source>
</evidence>
<evidence type="ECO:0000313" key="10">
    <source>
        <dbReference type="EMBL" id="HGH61879.1"/>
    </source>
</evidence>
<dbReference type="PANTHER" id="PTHR10344">
    <property type="entry name" value="THYMIDYLATE KINASE"/>
    <property type="match status" value="1"/>
</dbReference>
<comment type="similarity">
    <text evidence="1 8">Belongs to the thymidylate kinase family.</text>
</comment>
<evidence type="ECO:0000259" key="9">
    <source>
        <dbReference type="Pfam" id="PF02223"/>
    </source>
</evidence>
<evidence type="ECO:0000256" key="2">
    <source>
        <dbReference type="ARBA" id="ARBA00022679"/>
    </source>
</evidence>
<comment type="catalytic activity">
    <reaction evidence="7 8">
        <text>dTMP + ATP = dTDP + ADP</text>
        <dbReference type="Rhea" id="RHEA:13517"/>
        <dbReference type="ChEBI" id="CHEBI:30616"/>
        <dbReference type="ChEBI" id="CHEBI:58369"/>
        <dbReference type="ChEBI" id="CHEBI:63528"/>
        <dbReference type="ChEBI" id="CHEBI:456216"/>
        <dbReference type="EC" id="2.7.4.9"/>
    </reaction>
</comment>
<dbReference type="CDD" id="cd01672">
    <property type="entry name" value="TMPK"/>
    <property type="match status" value="1"/>
</dbReference>
<evidence type="ECO:0000256" key="4">
    <source>
        <dbReference type="ARBA" id="ARBA00022741"/>
    </source>
</evidence>